<gene>
    <name evidence="2" type="ORF">DILT_LOCUS17109</name>
</gene>
<feature type="non-terminal residue" evidence="2">
    <location>
        <position position="104"/>
    </location>
</feature>
<sequence length="104" mass="11201">MLQAFLSLQLLHTRITKHILPYYRSPEEPQSPTPVPTGAAAGAAQGKEAKQKKKALKGVVPAMQSLSLESSGPKLDILPKRPDSGGTLGRPVIIEANCWDMTIK</sequence>
<evidence type="ECO:0000256" key="1">
    <source>
        <dbReference type="SAM" id="MobiDB-lite"/>
    </source>
</evidence>
<dbReference type="Proteomes" id="UP000281553">
    <property type="component" value="Unassembled WGS sequence"/>
</dbReference>
<protein>
    <submittedName>
        <fullName evidence="2">Uncharacterized protein</fullName>
    </submittedName>
</protein>
<proteinExistence type="predicted"/>
<organism evidence="2 3">
    <name type="scientific">Dibothriocephalus latus</name>
    <name type="common">Fish tapeworm</name>
    <name type="synonym">Diphyllobothrium latum</name>
    <dbReference type="NCBI Taxonomy" id="60516"/>
    <lineage>
        <taxon>Eukaryota</taxon>
        <taxon>Metazoa</taxon>
        <taxon>Spiralia</taxon>
        <taxon>Lophotrochozoa</taxon>
        <taxon>Platyhelminthes</taxon>
        <taxon>Cestoda</taxon>
        <taxon>Eucestoda</taxon>
        <taxon>Diphyllobothriidea</taxon>
        <taxon>Diphyllobothriidae</taxon>
        <taxon>Dibothriocephalus</taxon>
    </lineage>
</organism>
<feature type="region of interest" description="Disordered" evidence="1">
    <location>
        <begin position="23"/>
        <end position="56"/>
    </location>
</feature>
<evidence type="ECO:0000313" key="3">
    <source>
        <dbReference type="Proteomes" id="UP000281553"/>
    </source>
</evidence>
<dbReference type="EMBL" id="UYRU01089386">
    <property type="protein sequence ID" value="VDN36708.1"/>
    <property type="molecule type" value="Genomic_DNA"/>
</dbReference>
<keyword evidence="3" id="KW-1185">Reference proteome</keyword>
<accession>A0A3P7NM63</accession>
<evidence type="ECO:0000313" key="2">
    <source>
        <dbReference type="EMBL" id="VDN36708.1"/>
    </source>
</evidence>
<reference evidence="2 3" key="1">
    <citation type="submission" date="2018-11" db="EMBL/GenBank/DDBJ databases">
        <authorList>
            <consortium name="Pathogen Informatics"/>
        </authorList>
    </citation>
    <scope>NUCLEOTIDE SEQUENCE [LARGE SCALE GENOMIC DNA]</scope>
</reference>
<dbReference type="AlphaFoldDB" id="A0A3P7NM63"/>
<name>A0A3P7NM63_DIBLA</name>